<accession>B5RUH3</accession>
<dbReference type="InterPro" id="IPR033961">
    <property type="entry name" value="Exo84"/>
</dbReference>
<dbReference type="InterPro" id="IPR042561">
    <property type="entry name" value="Exo84_C_1"/>
</dbReference>
<evidence type="ECO:0000256" key="2">
    <source>
        <dbReference type="ARBA" id="ARBA00007210"/>
    </source>
</evidence>
<evidence type="ECO:0000259" key="9">
    <source>
        <dbReference type="Pfam" id="PF16528"/>
    </source>
</evidence>
<dbReference type="eggNOG" id="KOG2215">
    <property type="taxonomic scope" value="Eukaryota"/>
</dbReference>
<dbReference type="PANTHER" id="PTHR21426">
    <property type="entry name" value="EXOCYST COMPLEX COMPONENT 8"/>
    <property type="match status" value="1"/>
</dbReference>
<dbReference type="SUPFAM" id="SSF74788">
    <property type="entry name" value="Cullin repeat-like"/>
    <property type="match status" value="1"/>
</dbReference>
<dbReference type="GO" id="GO:0030133">
    <property type="term" value="C:transport vesicle"/>
    <property type="evidence" value="ECO:0007669"/>
    <property type="project" value="UniProtKB-SubCell"/>
</dbReference>
<dbReference type="OMA" id="TDRYDHF"/>
<feature type="domain" description="Exocyst component Exo84 C-terminal" evidence="9">
    <location>
        <begin position="482"/>
        <end position="729"/>
    </location>
</feature>
<evidence type="ECO:0000256" key="5">
    <source>
        <dbReference type="ARBA" id="ARBA00022483"/>
    </source>
</evidence>
<dbReference type="STRING" id="284592.B5RUH3"/>
<feature type="compositionally biased region" description="Polar residues" evidence="8">
    <location>
        <begin position="209"/>
        <end position="222"/>
    </location>
</feature>
<dbReference type="Pfam" id="PF25345">
    <property type="entry name" value="PH_EXO84"/>
    <property type="match status" value="1"/>
</dbReference>
<name>B5RUH3_DEBHA</name>
<dbReference type="KEGG" id="dha:DEHA2F15620g"/>
<keyword evidence="5" id="KW-0268">Exocytosis</keyword>
<dbReference type="Proteomes" id="UP000000599">
    <property type="component" value="Chromosome F"/>
</dbReference>
<comment type="subcellular location">
    <subcellularLocation>
        <location evidence="1">Cytoplasmic vesicle</location>
        <location evidence="1">Secretory vesicle</location>
    </subcellularLocation>
</comment>
<dbReference type="Pfam" id="PF16528">
    <property type="entry name" value="Exo84_C"/>
    <property type="match status" value="1"/>
</dbReference>
<keyword evidence="7" id="KW-0175">Coiled coil</keyword>
<feature type="compositionally biased region" description="Basic and acidic residues" evidence="8">
    <location>
        <begin position="428"/>
        <end position="439"/>
    </location>
</feature>
<evidence type="ECO:0000256" key="6">
    <source>
        <dbReference type="ARBA" id="ARBA00022927"/>
    </source>
</evidence>
<feature type="coiled-coil region" evidence="7">
    <location>
        <begin position="155"/>
        <end position="182"/>
    </location>
</feature>
<dbReference type="InterPro" id="IPR032403">
    <property type="entry name" value="Exo84_C"/>
</dbReference>
<comment type="similarity">
    <text evidence="2">Belongs to the EXO84 family.</text>
</comment>
<dbReference type="Gene3D" id="1.20.58.1220">
    <property type="entry name" value="Exo84p, C-terminal helical domain"/>
    <property type="match status" value="1"/>
</dbReference>
<evidence type="ECO:0000256" key="7">
    <source>
        <dbReference type="SAM" id="Coils"/>
    </source>
</evidence>
<feature type="region of interest" description="Disordered" evidence="8">
    <location>
        <begin position="415"/>
        <end position="439"/>
    </location>
</feature>
<feature type="compositionally biased region" description="Polar residues" evidence="8">
    <location>
        <begin position="15"/>
        <end position="45"/>
    </location>
</feature>
<keyword evidence="11" id="KW-1185">Reference proteome</keyword>
<dbReference type="GO" id="GO:0000145">
    <property type="term" value="C:exocyst"/>
    <property type="evidence" value="ECO:0007669"/>
    <property type="project" value="InterPro"/>
</dbReference>
<dbReference type="InterPro" id="IPR011993">
    <property type="entry name" value="PH-like_dom_sf"/>
</dbReference>
<keyword evidence="6" id="KW-0653">Protein transport</keyword>
<dbReference type="OrthoDB" id="642193at2759"/>
<evidence type="ECO:0000256" key="8">
    <source>
        <dbReference type="SAM" id="MobiDB-lite"/>
    </source>
</evidence>
<dbReference type="AlphaFoldDB" id="B5RUH3"/>
<dbReference type="VEuPathDB" id="FungiDB:DEHA2F15620g"/>
<dbReference type="HOGENOM" id="CLU_024067_0_0_1"/>
<dbReference type="FunCoup" id="B5RUH3">
    <property type="interactions" value="191"/>
</dbReference>
<feature type="region of interest" description="Disordered" evidence="8">
    <location>
        <begin position="1"/>
        <end position="60"/>
    </location>
</feature>
<dbReference type="GO" id="GO:0015031">
    <property type="term" value="P:protein transport"/>
    <property type="evidence" value="ECO:0007669"/>
    <property type="project" value="UniProtKB-KW"/>
</dbReference>
<dbReference type="EMBL" id="CR382138">
    <property type="protein sequence ID" value="CAR66351.1"/>
    <property type="molecule type" value="Genomic_DNA"/>
</dbReference>
<gene>
    <name evidence="10" type="ordered locus">DEHA2F15620g</name>
</gene>
<evidence type="ECO:0000313" key="10">
    <source>
        <dbReference type="EMBL" id="CAR66351.1"/>
    </source>
</evidence>
<evidence type="ECO:0000256" key="3">
    <source>
        <dbReference type="ARBA" id="ARBA00021269"/>
    </source>
</evidence>
<dbReference type="GO" id="GO:0006887">
    <property type="term" value="P:exocytosis"/>
    <property type="evidence" value="ECO:0007669"/>
    <property type="project" value="UniProtKB-KW"/>
</dbReference>
<sequence length="741" mass="83346">MNFDAKVSNRKSRAPWQSSTNNSKISNPYADANTSVVTNNENNDSLHVPNPYGVNNKGNRKNTRRLSIHASAAAAGHRGPFDATNLPPVPQLYKTNTQSSDAVSAISKGQEEEEVDIETKIFGELSNGTATEIDDYFKVLVKQKALITKDMKSNINQNQKNILELTNDLKETQEELLQLRITTKELYGVLDEFREAAERRLELEHETQQTDQNHNNSYATLNSKKRKDRSSVMVLGKIWASELQSLCKHVDGASKYVQALPGRHVLAESGRWYEVNVGTWKPTKATHLFMLNDLVLIATKKNSMNQDTGDKKTSRLQAIHCWPLHEVKLSEVRVPNNSGKTDKDGNKLYVINIKSKSLSYVYQTDRYDHFLKITEAYNKGRNEILAKERILNSKSIGQTPDLIETDEEKRQLRESLRNSGINDGVSDETTKRESGTKRHSADVLLQDISARVHSRNRSHDFDHGPHAKVNAADRGQFFNDLKKIEDRLDEVDVEISRNKYTESVGLIRYIENKLSSIESAISNNSSNAVISIDEIKLLIDVIKLKINNRKSQIQHCLGFDLQHNIGKLTTAQISTIIEFFHNFDQLDKGISLYLQAVTNNLSVNVSRLVVGVQGSTKIDVVNYLSNLVIINVSIIKRAIAVYKECIVPVLKKDLNGNVDSSGLINWSIDEVAKLVKAIKKHLYGSLVVLTGNNEETEEPTYKVKDAALFQEFIGVVRPQLNTLKGVGVNVEFLFDDILSLQ</sequence>
<dbReference type="GO" id="GO:0006893">
    <property type="term" value="P:Golgi to plasma membrane transport"/>
    <property type="evidence" value="ECO:0007669"/>
    <property type="project" value="TreeGrafter"/>
</dbReference>
<dbReference type="Gene3D" id="2.30.29.30">
    <property type="entry name" value="Pleckstrin-homology domain (PH domain)/Phosphotyrosine-binding domain (PTB)"/>
    <property type="match status" value="1"/>
</dbReference>
<dbReference type="GeneID" id="8998981"/>
<dbReference type="InterPro" id="IPR016159">
    <property type="entry name" value="Cullin_repeat-like_dom_sf"/>
</dbReference>
<evidence type="ECO:0000256" key="4">
    <source>
        <dbReference type="ARBA" id="ARBA00022448"/>
    </source>
</evidence>
<keyword evidence="4" id="KW-0813">Transport</keyword>
<protein>
    <recommendedName>
        <fullName evidence="3">Exocyst complex component EXO84</fullName>
    </recommendedName>
</protein>
<dbReference type="PANTHER" id="PTHR21426:SF12">
    <property type="entry name" value="EXOCYST COMPLEX COMPONENT 8"/>
    <property type="match status" value="1"/>
</dbReference>
<dbReference type="Gene3D" id="1.20.58.1210">
    <property type="entry name" value="Exo84p, N-terminal helical domain"/>
    <property type="match status" value="1"/>
</dbReference>
<dbReference type="InParanoid" id="B5RUH3"/>
<dbReference type="InterPro" id="IPR042560">
    <property type="entry name" value="Exo84_C_2"/>
</dbReference>
<feature type="region of interest" description="Disordered" evidence="8">
    <location>
        <begin position="204"/>
        <end position="225"/>
    </location>
</feature>
<evidence type="ECO:0000313" key="11">
    <source>
        <dbReference type="Proteomes" id="UP000000599"/>
    </source>
</evidence>
<proteinExistence type="inferred from homology"/>
<reference evidence="10 11" key="1">
    <citation type="journal article" date="2004" name="Nature">
        <title>Genome evolution in yeasts.</title>
        <authorList>
            <consortium name="Genolevures"/>
            <person name="Dujon B."/>
            <person name="Sherman D."/>
            <person name="Fischer G."/>
            <person name="Durrens P."/>
            <person name="Casaregola S."/>
            <person name="Lafontaine I."/>
            <person name="de Montigny J."/>
            <person name="Marck C."/>
            <person name="Neuveglise C."/>
            <person name="Talla E."/>
            <person name="Goffard N."/>
            <person name="Frangeul L."/>
            <person name="Aigle M."/>
            <person name="Anthouard V."/>
            <person name="Babour A."/>
            <person name="Barbe V."/>
            <person name="Barnay S."/>
            <person name="Blanchin S."/>
            <person name="Beckerich J.M."/>
            <person name="Beyne E."/>
            <person name="Bleykasten C."/>
            <person name="Boisrame A."/>
            <person name="Boyer J."/>
            <person name="Cattolico L."/>
            <person name="Confanioleri F."/>
            <person name="de Daruvar A."/>
            <person name="Despons L."/>
            <person name="Fabre E."/>
            <person name="Fairhead C."/>
            <person name="Ferry-Dumazet H."/>
            <person name="Groppi A."/>
            <person name="Hantraye F."/>
            <person name="Hennequin C."/>
            <person name="Jauniaux N."/>
            <person name="Joyet P."/>
            <person name="Kachouri R."/>
            <person name="Kerrest A."/>
            <person name="Koszul R."/>
            <person name="Lemaire M."/>
            <person name="Lesur I."/>
            <person name="Ma L."/>
            <person name="Muller H."/>
            <person name="Nicaud J.M."/>
            <person name="Nikolski M."/>
            <person name="Oztas S."/>
            <person name="Ozier-Kalogeropoulos O."/>
            <person name="Pellenz S."/>
            <person name="Potier S."/>
            <person name="Richard G.F."/>
            <person name="Straub M.L."/>
            <person name="Suleau A."/>
            <person name="Swennene D."/>
            <person name="Tekaia F."/>
            <person name="Wesolowski-Louvel M."/>
            <person name="Westhof E."/>
            <person name="Wirth B."/>
            <person name="Zeniou-Meyer M."/>
            <person name="Zivanovic I."/>
            <person name="Bolotin-Fukuhara M."/>
            <person name="Thierry A."/>
            <person name="Bouchier C."/>
            <person name="Caudron B."/>
            <person name="Scarpelli C."/>
            <person name="Gaillardin C."/>
            <person name="Weissenbach J."/>
            <person name="Wincker P."/>
            <person name="Souciet J.L."/>
        </authorList>
    </citation>
    <scope>NUCLEOTIDE SEQUENCE [LARGE SCALE GENOMIC DNA]</scope>
    <source>
        <strain evidence="11">ATCC 36239 / CBS 767 / BCRC 21394 / JCM 1990 / NBRC 0083 / IGC 2968</strain>
    </source>
</reference>
<dbReference type="RefSeq" id="XP_002770828.1">
    <property type="nucleotide sequence ID" value="XM_002770782.1"/>
</dbReference>
<organism evidence="10 11">
    <name type="scientific">Debaryomyces hansenii (strain ATCC 36239 / CBS 767 / BCRC 21394 / JCM 1990 / NBRC 0083 / IGC 2968)</name>
    <name type="common">Yeast</name>
    <name type="synonym">Torulaspora hansenii</name>
    <dbReference type="NCBI Taxonomy" id="284592"/>
    <lineage>
        <taxon>Eukaryota</taxon>
        <taxon>Fungi</taxon>
        <taxon>Dikarya</taxon>
        <taxon>Ascomycota</taxon>
        <taxon>Saccharomycotina</taxon>
        <taxon>Pichiomycetes</taxon>
        <taxon>Debaryomycetaceae</taxon>
        <taxon>Debaryomyces</taxon>
    </lineage>
</organism>
<evidence type="ECO:0000256" key="1">
    <source>
        <dbReference type="ARBA" id="ARBA00004398"/>
    </source>
</evidence>